<keyword evidence="1" id="KW-0732">Signal</keyword>
<accession>A0ABN1IXV5</accession>
<organism evidence="2 3">
    <name type="scientific">Dokdonella soli</name>
    <dbReference type="NCBI Taxonomy" id="529810"/>
    <lineage>
        <taxon>Bacteria</taxon>
        <taxon>Pseudomonadati</taxon>
        <taxon>Pseudomonadota</taxon>
        <taxon>Gammaproteobacteria</taxon>
        <taxon>Lysobacterales</taxon>
        <taxon>Rhodanobacteraceae</taxon>
        <taxon>Dokdonella</taxon>
    </lineage>
</organism>
<feature type="chain" id="PRO_5045551540" description="Right-handed parallel beta-helix repeat-containing protein" evidence="1">
    <location>
        <begin position="35"/>
        <end position="458"/>
    </location>
</feature>
<dbReference type="InterPro" id="IPR011050">
    <property type="entry name" value="Pectin_lyase_fold/virulence"/>
</dbReference>
<evidence type="ECO:0000256" key="1">
    <source>
        <dbReference type="SAM" id="SignalP"/>
    </source>
</evidence>
<dbReference type="EMBL" id="BAAAEU010000025">
    <property type="protein sequence ID" value="GAA0723291.1"/>
    <property type="molecule type" value="Genomic_DNA"/>
</dbReference>
<dbReference type="RefSeq" id="WP_343793618.1">
    <property type="nucleotide sequence ID" value="NZ_BAAAEU010000025.1"/>
</dbReference>
<reference evidence="2 3" key="1">
    <citation type="journal article" date="2019" name="Int. J. Syst. Evol. Microbiol.">
        <title>The Global Catalogue of Microorganisms (GCM) 10K type strain sequencing project: providing services to taxonomists for standard genome sequencing and annotation.</title>
        <authorList>
            <consortium name="The Broad Institute Genomics Platform"/>
            <consortium name="The Broad Institute Genome Sequencing Center for Infectious Disease"/>
            <person name="Wu L."/>
            <person name="Ma J."/>
        </authorList>
    </citation>
    <scope>NUCLEOTIDE SEQUENCE [LARGE SCALE GENOMIC DNA]</scope>
    <source>
        <strain evidence="2 3">JCM 15421</strain>
    </source>
</reference>
<dbReference type="Proteomes" id="UP001501523">
    <property type="component" value="Unassembled WGS sequence"/>
</dbReference>
<dbReference type="SUPFAM" id="SSF51126">
    <property type="entry name" value="Pectin lyase-like"/>
    <property type="match status" value="1"/>
</dbReference>
<evidence type="ECO:0000313" key="2">
    <source>
        <dbReference type="EMBL" id="GAA0723291.1"/>
    </source>
</evidence>
<sequence>MTSTRFVPSIARRRKPLAACFAALFALAAQEAIAANTWTVTTCADSGPGSLRAVIATPATLSGDTVDLSTLSCSTISLTTGAITIAQNELNIQGPSRHEVITGYYSGTRSTENDRIFNHTGTGTLKLQYLDVEYSNLSPGSGNAKGGCIYSKGNVYLMHALVLSCQAKASGSNQATGGGIYAKGNLTAKYSQIVANSAIANGGSGGGAYVGGAFTAIKSTINGNSATNHGGISAHKGASILNSTLSGNTAFQVGGLFVDGGNTDSLLISDSTISGNAAQGNTSSLVGGIRSTISTTVQNSTIAFNTAVVGRGDFSTPYAPGLAMAPGAASSTPVNLQSSILSNNTYGTTEVDFSTAGTGFTITSANSLIRASLGSQLPATVTTACPLLGPLRDNGGPTPTHALMSRSPAIDAGNNAAGLTGDQRGTAYPRVSGPAADIGAYEVQQNDVIFNNGFDGCP</sequence>
<evidence type="ECO:0008006" key="4">
    <source>
        <dbReference type="Google" id="ProtNLM"/>
    </source>
</evidence>
<dbReference type="InterPro" id="IPR012334">
    <property type="entry name" value="Pectin_lyas_fold"/>
</dbReference>
<feature type="signal peptide" evidence="1">
    <location>
        <begin position="1"/>
        <end position="34"/>
    </location>
</feature>
<evidence type="ECO:0000313" key="3">
    <source>
        <dbReference type="Proteomes" id="UP001501523"/>
    </source>
</evidence>
<gene>
    <name evidence="2" type="ORF">GCM10009105_35190</name>
</gene>
<dbReference type="Gene3D" id="2.160.20.10">
    <property type="entry name" value="Single-stranded right-handed beta-helix, Pectin lyase-like"/>
    <property type="match status" value="1"/>
</dbReference>
<comment type="caution">
    <text evidence="2">The sequence shown here is derived from an EMBL/GenBank/DDBJ whole genome shotgun (WGS) entry which is preliminary data.</text>
</comment>
<name>A0ABN1IXV5_9GAMM</name>
<proteinExistence type="predicted"/>
<dbReference type="InterPro" id="IPR059226">
    <property type="entry name" value="Choice_anch_Q_dom"/>
</dbReference>
<protein>
    <recommendedName>
        <fullName evidence="4">Right-handed parallel beta-helix repeat-containing protein</fullName>
    </recommendedName>
</protein>
<keyword evidence="3" id="KW-1185">Reference proteome</keyword>
<dbReference type="NCBIfam" id="NF041518">
    <property type="entry name" value="choice_anch_Q"/>
    <property type="match status" value="1"/>
</dbReference>